<protein>
    <submittedName>
        <fullName evidence="1">Uncharacterized protein</fullName>
    </submittedName>
</protein>
<organism evidence="1 2">
    <name type="scientific">Cladophialophora psammophila CBS 110553</name>
    <dbReference type="NCBI Taxonomy" id="1182543"/>
    <lineage>
        <taxon>Eukaryota</taxon>
        <taxon>Fungi</taxon>
        <taxon>Dikarya</taxon>
        <taxon>Ascomycota</taxon>
        <taxon>Pezizomycotina</taxon>
        <taxon>Eurotiomycetes</taxon>
        <taxon>Chaetothyriomycetidae</taxon>
        <taxon>Chaetothyriales</taxon>
        <taxon>Herpotrichiellaceae</taxon>
        <taxon>Cladophialophora</taxon>
    </lineage>
</organism>
<keyword evidence="2" id="KW-1185">Reference proteome</keyword>
<accession>W9WFF2</accession>
<dbReference type="GeneID" id="19195032"/>
<reference evidence="1 2" key="1">
    <citation type="submission" date="2013-03" db="EMBL/GenBank/DDBJ databases">
        <title>The Genome Sequence of Cladophialophora psammophila CBS 110553.</title>
        <authorList>
            <consortium name="The Broad Institute Genomics Platform"/>
            <person name="Cuomo C."/>
            <person name="de Hoog S."/>
            <person name="Gorbushina A."/>
            <person name="Walker B."/>
            <person name="Young S.K."/>
            <person name="Zeng Q."/>
            <person name="Gargeya S."/>
            <person name="Fitzgerald M."/>
            <person name="Haas B."/>
            <person name="Abouelleil A."/>
            <person name="Allen A.W."/>
            <person name="Alvarado L."/>
            <person name="Arachchi H.M."/>
            <person name="Berlin A.M."/>
            <person name="Chapman S.B."/>
            <person name="Gainer-Dewar J."/>
            <person name="Goldberg J."/>
            <person name="Griggs A."/>
            <person name="Gujja S."/>
            <person name="Hansen M."/>
            <person name="Howarth C."/>
            <person name="Imamovic A."/>
            <person name="Ireland A."/>
            <person name="Larimer J."/>
            <person name="McCowan C."/>
            <person name="Murphy C."/>
            <person name="Pearson M."/>
            <person name="Poon T.W."/>
            <person name="Priest M."/>
            <person name="Roberts A."/>
            <person name="Saif S."/>
            <person name="Shea T."/>
            <person name="Sisk P."/>
            <person name="Sykes S."/>
            <person name="Wortman J."/>
            <person name="Nusbaum C."/>
            <person name="Birren B."/>
        </authorList>
    </citation>
    <scope>NUCLEOTIDE SEQUENCE [LARGE SCALE GENOMIC DNA]</scope>
    <source>
        <strain evidence="1 2">CBS 110553</strain>
    </source>
</reference>
<sequence length="66" mass="7152">MFSVTCWYTSSGYLLQSGQSEIEPGDCDLWSLRLVTATDATLMGEQFVCFPSAFGRPNHLSSSPAG</sequence>
<dbReference type="Proteomes" id="UP000019471">
    <property type="component" value="Unassembled WGS sequence"/>
</dbReference>
<dbReference type="EMBL" id="AMGX01000019">
    <property type="protein sequence ID" value="EXJ66668.1"/>
    <property type="molecule type" value="Genomic_DNA"/>
</dbReference>
<dbReference type="AlphaFoldDB" id="W9WFF2"/>
<gene>
    <name evidence="1" type="ORF">A1O5_10339</name>
</gene>
<name>W9WFF2_9EURO</name>
<dbReference type="HOGENOM" id="CLU_2838046_0_0_1"/>
<dbReference type="RefSeq" id="XP_007749105.1">
    <property type="nucleotide sequence ID" value="XM_007750915.1"/>
</dbReference>
<comment type="caution">
    <text evidence="1">The sequence shown here is derived from an EMBL/GenBank/DDBJ whole genome shotgun (WGS) entry which is preliminary data.</text>
</comment>
<feature type="non-terminal residue" evidence="1">
    <location>
        <position position="66"/>
    </location>
</feature>
<proteinExistence type="predicted"/>
<evidence type="ECO:0000313" key="1">
    <source>
        <dbReference type="EMBL" id="EXJ66668.1"/>
    </source>
</evidence>
<evidence type="ECO:0000313" key="2">
    <source>
        <dbReference type="Proteomes" id="UP000019471"/>
    </source>
</evidence>